<keyword evidence="3" id="KW-1185">Reference proteome</keyword>
<evidence type="ECO:0000313" key="3">
    <source>
        <dbReference type="Proteomes" id="UP000729402"/>
    </source>
</evidence>
<protein>
    <submittedName>
        <fullName evidence="2">Uncharacterized protein</fullName>
    </submittedName>
</protein>
<evidence type="ECO:0000313" key="2">
    <source>
        <dbReference type="EMBL" id="KAG8089040.1"/>
    </source>
</evidence>
<gene>
    <name evidence="2" type="ORF">GUJ93_ZPchr0011g27282</name>
</gene>
<dbReference type="AlphaFoldDB" id="A0A8J5WDY6"/>
<feature type="region of interest" description="Disordered" evidence="1">
    <location>
        <begin position="1"/>
        <end position="100"/>
    </location>
</feature>
<accession>A0A8J5WDY6</accession>
<dbReference type="EMBL" id="JAAALK010000081">
    <property type="protein sequence ID" value="KAG8089040.1"/>
    <property type="molecule type" value="Genomic_DNA"/>
</dbReference>
<sequence>MFDEQAQWDWSTGGEDSVPSEGNEMFTVEYECLAEQHENEGIVAPGGEEPGQQVPTAGLGDGEEPGEHSPASDMSDGEAEPRSPDAVDDNNLDADHDEGA</sequence>
<evidence type="ECO:0000256" key="1">
    <source>
        <dbReference type="SAM" id="MobiDB-lite"/>
    </source>
</evidence>
<proteinExistence type="predicted"/>
<name>A0A8J5WDY6_ZIZPA</name>
<organism evidence="2 3">
    <name type="scientific">Zizania palustris</name>
    <name type="common">Northern wild rice</name>
    <dbReference type="NCBI Taxonomy" id="103762"/>
    <lineage>
        <taxon>Eukaryota</taxon>
        <taxon>Viridiplantae</taxon>
        <taxon>Streptophyta</taxon>
        <taxon>Embryophyta</taxon>
        <taxon>Tracheophyta</taxon>
        <taxon>Spermatophyta</taxon>
        <taxon>Magnoliopsida</taxon>
        <taxon>Liliopsida</taxon>
        <taxon>Poales</taxon>
        <taxon>Poaceae</taxon>
        <taxon>BOP clade</taxon>
        <taxon>Oryzoideae</taxon>
        <taxon>Oryzeae</taxon>
        <taxon>Zizaniinae</taxon>
        <taxon>Zizania</taxon>
    </lineage>
</organism>
<reference evidence="2" key="1">
    <citation type="journal article" date="2021" name="bioRxiv">
        <title>Whole Genome Assembly and Annotation of Northern Wild Rice, Zizania palustris L., Supports a Whole Genome Duplication in the Zizania Genus.</title>
        <authorList>
            <person name="Haas M."/>
            <person name="Kono T."/>
            <person name="Macchietto M."/>
            <person name="Millas R."/>
            <person name="McGilp L."/>
            <person name="Shao M."/>
            <person name="Duquette J."/>
            <person name="Hirsch C.N."/>
            <person name="Kimball J."/>
        </authorList>
    </citation>
    <scope>NUCLEOTIDE SEQUENCE</scope>
    <source>
        <tissue evidence="2">Fresh leaf tissue</tissue>
    </source>
</reference>
<reference evidence="2" key="2">
    <citation type="submission" date="2021-02" db="EMBL/GenBank/DDBJ databases">
        <authorList>
            <person name="Kimball J.A."/>
            <person name="Haas M.W."/>
            <person name="Macchietto M."/>
            <person name="Kono T."/>
            <person name="Duquette J."/>
            <person name="Shao M."/>
        </authorList>
    </citation>
    <scope>NUCLEOTIDE SEQUENCE</scope>
    <source>
        <tissue evidence="2">Fresh leaf tissue</tissue>
    </source>
</reference>
<dbReference type="Proteomes" id="UP000729402">
    <property type="component" value="Unassembled WGS sequence"/>
</dbReference>
<comment type="caution">
    <text evidence="2">The sequence shown here is derived from an EMBL/GenBank/DDBJ whole genome shotgun (WGS) entry which is preliminary data.</text>
</comment>